<dbReference type="SUPFAM" id="SSF89811">
    <property type="entry name" value="Amyloid beta a4 protein copper binding domain (domain 2)"/>
    <property type="match status" value="1"/>
</dbReference>
<evidence type="ECO:0000256" key="9">
    <source>
        <dbReference type="SAM" id="MobiDB-lite"/>
    </source>
</evidence>
<name>A0A815PGX9_ADIRI</name>
<comment type="subcellular location">
    <subcellularLocation>
        <location evidence="1">Membrane</location>
        <topology evidence="1">Single-pass type I membrane protein</topology>
    </subcellularLocation>
</comment>
<feature type="compositionally biased region" description="Acidic residues" evidence="9">
    <location>
        <begin position="560"/>
        <end position="582"/>
    </location>
</feature>
<dbReference type="Pfam" id="PF10515">
    <property type="entry name" value="APP_amyloid"/>
    <property type="match status" value="1"/>
</dbReference>
<dbReference type="InterPro" id="IPR011178">
    <property type="entry name" value="Amyloid_glyco_Cu-bd"/>
</dbReference>
<dbReference type="Proteomes" id="UP000663852">
    <property type="component" value="Unassembled WGS sequence"/>
</dbReference>
<reference evidence="13" key="1">
    <citation type="submission" date="2021-02" db="EMBL/GenBank/DDBJ databases">
        <authorList>
            <person name="Nowell W R."/>
        </authorList>
    </citation>
    <scope>NUCLEOTIDE SEQUENCE</scope>
</reference>
<dbReference type="SUPFAM" id="SSF109843">
    <property type="entry name" value="CAPPD, an extracellular domain of amyloid beta A4 protein"/>
    <property type="match status" value="1"/>
</dbReference>
<protein>
    <submittedName>
        <fullName evidence="13">Uncharacterized protein</fullName>
    </submittedName>
</protein>
<dbReference type="InterPro" id="IPR036454">
    <property type="entry name" value="Amyloid_glyco_heparin-bd_sf"/>
</dbReference>
<dbReference type="GO" id="GO:0007417">
    <property type="term" value="P:central nervous system development"/>
    <property type="evidence" value="ECO:0007669"/>
    <property type="project" value="TreeGrafter"/>
</dbReference>
<feature type="transmembrane region" description="Helical" evidence="10">
    <location>
        <begin position="12"/>
        <end position="38"/>
    </location>
</feature>
<organism evidence="13 14">
    <name type="scientific">Adineta ricciae</name>
    <name type="common">Rotifer</name>
    <dbReference type="NCBI Taxonomy" id="249248"/>
    <lineage>
        <taxon>Eukaryota</taxon>
        <taxon>Metazoa</taxon>
        <taxon>Spiralia</taxon>
        <taxon>Gnathifera</taxon>
        <taxon>Rotifera</taxon>
        <taxon>Eurotatoria</taxon>
        <taxon>Bdelloidea</taxon>
        <taxon>Adinetida</taxon>
        <taxon>Adinetidae</taxon>
        <taxon>Adineta</taxon>
    </lineage>
</organism>
<dbReference type="GO" id="GO:0008201">
    <property type="term" value="F:heparin binding"/>
    <property type="evidence" value="ECO:0007669"/>
    <property type="project" value="UniProtKB-UniRule"/>
</dbReference>
<dbReference type="Pfam" id="PF12924">
    <property type="entry name" value="APP_Cu_bd"/>
    <property type="match status" value="1"/>
</dbReference>
<comment type="caution">
    <text evidence="13">The sequence shown here is derived from an EMBL/GenBank/DDBJ whole genome shotgun (WGS) entry which is preliminary data.</text>
</comment>
<feature type="region of interest" description="Disordered" evidence="9">
    <location>
        <begin position="295"/>
        <end position="317"/>
    </location>
</feature>
<accession>A0A815PGX9</accession>
<dbReference type="SMART" id="SM00006">
    <property type="entry name" value="A4_EXTRA"/>
    <property type="match status" value="1"/>
</dbReference>
<evidence type="ECO:0000256" key="5">
    <source>
        <dbReference type="ARBA" id="ARBA00023136"/>
    </source>
</evidence>
<evidence type="ECO:0000256" key="3">
    <source>
        <dbReference type="ARBA" id="ARBA00022729"/>
    </source>
</evidence>
<keyword evidence="2 10" id="KW-0812">Transmembrane</keyword>
<dbReference type="PANTHER" id="PTHR23103">
    <property type="entry name" value="ALZHEIMER'S DISEASE BETA-AMYLOID RELATED"/>
    <property type="match status" value="1"/>
</dbReference>
<dbReference type="Pfam" id="PF12925">
    <property type="entry name" value="APP_E2"/>
    <property type="match status" value="1"/>
</dbReference>
<dbReference type="PROSITE" id="PS00320">
    <property type="entry name" value="APP_INTRA"/>
    <property type="match status" value="1"/>
</dbReference>
<evidence type="ECO:0000256" key="10">
    <source>
        <dbReference type="SAM" id="Phobius"/>
    </source>
</evidence>
<dbReference type="InterPro" id="IPR019543">
    <property type="entry name" value="APP_amyloid_C"/>
</dbReference>
<dbReference type="Gene3D" id="2.30.29.30">
    <property type="entry name" value="Pleckstrin-homology domain (PH domain)/Phosphotyrosine-binding domain (PTB)"/>
    <property type="match status" value="1"/>
</dbReference>
<dbReference type="PANTHER" id="PTHR23103:SF15">
    <property type="entry name" value="AMYLOID-BETA-LIKE PROTEIN"/>
    <property type="match status" value="1"/>
</dbReference>
<dbReference type="InterPro" id="IPR036176">
    <property type="entry name" value="E2_sf"/>
</dbReference>
<dbReference type="OrthoDB" id="6147836at2759"/>
<dbReference type="EMBL" id="CAJNOJ010000440">
    <property type="protein sequence ID" value="CAF1449041.1"/>
    <property type="molecule type" value="Genomic_DNA"/>
</dbReference>
<feature type="transmembrane region" description="Helical" evidence="10">
    <location>
        <begin position="649"/>
        <end position="673"/>
    </location>
</feature>
<dbReference type="PRINTS" id="PR00203">
    <property type="entry name" value="AMYLOIDA4"/>
</dbReference>
<comment type="similarity">
    <text evidence="8">Belongs to the APP family.</text>
</comment>
<evidence type="ECO:0000256" key="7">
    <source>
        <dbReference type="ARBA" id="ARBA00023180"/>
    </source>
</evidence>
<keyword evidence="5 10" id="KW-0472">Membrane</keyword>
<evidence type="ECO:0000313" key="14">
    <source>
        <dbReference type="Proteomes" id="UP000663852"/>
    </source>
</evidence>
<dbReference type="Gene3D" id="1.20.120.770">
    <property type="entry name" value="Amyloid precursor protein, E2 domain"/>
    <property type="match status" value="1"/>
</dbReference>
<dbReference type="InterPro" id="IPR008155">
    <property type="entry name" value="Amyloid_glyco"/>
</dbReference>
<keyword evidence="7" id="KW-0325">Glycoprotein</keyword>
<dbReference type="Pfam" id="PF02177">
    <property type="entry name" value="APP_N"/>
    <property type="match status" value="1"/>
</dbReference>
<evidence type="ECO:0000256" key="8">
    <source>
        <dbReference type="PROSITE-ProRule" id="PRU01217"/>
    </source>
</evidence>
<dbReference type="GO" id="GO:0016020">
    <property type="term" value="C:membrane"/>
    <property type="evidence" value="ECO:0007669"/>
    <property type="project" value="UniProtKB-SubCell"/>
</dbReference>
<feature type="domain" description="E1" evidence="11">
    <location>
        <begin position="50"/>
        <end position="223"/>
    </location>
</feature>
<keyword evidence="3" id="KW-0732">Signal</keyword>
<gene>
    <name evidence="13" type="ORF">EDS130_LOCUS39398</name>
</gene>
<feature type="domain" description="E2" evidence="12">
    <location>
        <begin position="309"/>
        <end position="506"/>
    </location>
</feature>
<keyword evidence="4 10" id="KW-1133">Transmembrane helix</keyword>
<sequence length="726" mass="84526">MANGYIKYRMCLLVINSFHLSITMLFLIRFVLLLTFIYTTYAAILKSSMNNNYPQVAVLGCDSNKANLYYDVQRQVWVEHLISPCVNNEQSILEFCQQAYPSLNIGNIVRLETVLRFENWCELLPPVDNNISRCKDGDQSEEVVQPFRCLHVNSQREETTYPTLDCTINRINQTGQCLRPEKWQQYAALDCTKKSMVLNSSIITLDWCGLSAFRGVEYICCPQNDISVKTEFETGFADSVDDLLKEDDPVQDFVIVPKTSTMVTHRKIIAMSLASREPNWMEDYRQWNSDRGYFSDDEDTNDDQEEIKLSSPQKSHLTLSEHERFTKEKQDFRRKYQQKIDDLKSRWQNQQDNIKSQAKQNPTDAQRQYERTEIEYRQEYETIKQAASQERTRINEVHENNLDQVLDAAKEETNQKLITAWNEHPLKPKTIQEALYNYIHVLLRDRIHLVNRYERLRAVDPLQAERKRVSIHERLRSIADKINQALTQLQRDAAIQSEVQSEINELLLDYDEVNQAADKLVSTYMASLSTTSKPRILPLGRDEKKIYPFSKSPSNKVTNDDNDANSEYNYDTEDDYDDDDDDSATKGTNNADPVEVGDSNWDVDVDSDATFDVKLVPTNDEQAHNDIRPFSPNNDNQSRPVRRPSFPTYIPYTIGSILFVCIIFGIVIFRLIIQQRRKHQYGKYEKNYTFTEVDSCTPEEKALHTLQMNGYENPTYKFFESQTPKC</sequence>
<feature type="compositionally biased region" description="Acidic residues" evidence="9">
    <location>
        <begin position="295"/>
        <end position="305"/>
    </location>
</feature>
<evidence type="ECO:0000256" key="4">
    <source>
        <dbReference type="ARBA" id="ARBA00022989"/>
    </source>
</evidence>
<dbReference type="InterPro" id="IPR015849">
    <property type="entry name" value="Amyloid_glyco_heparin-bd"/>
</dbReference>
<dbReference type="InterPro" id="IPR036669">
    <property type="entry name" value="Amyloid_Cu-bd_sf"/>
</dbReference>
<dbReference type="AlphaFoldDB" id="A0A815PGX9"/>
<dbReference type="GO" id="GO:0007409">
    <property type="term" value="P:axonogenesis"/>
    <property type="evidence" value="ECO:0007669"/>
    <property type="project" value="TreeGrafter"/>
</dbReference>
<dbReference type="PROSITE" id="PS51870">
    <property type="entry name" value="APP_E2"/>
    <property type="match status" value="1"/>
</dbReference>
<proteinExistence type="inferred from homology"/>
<comment type="caution">
    <text evidence="8">Lacks conserved residue(s) required for the propagation of feature annotation.</text>
</comment>
<evidence type="ECO:0000256" key="1">
    <source>
        <dbReference type="ARBA" id="ARBA00004479"/>
    </source>
</evidence>
<feature type="region of interest" description="GFLD subdomain" evidence="8">
    <location>
        <begin position="50"/>
        <end position="156"/>
    </location>
</feature>
<dbReference type="InterPro" id="IPR008154">
    <property type="entry name" value="Amyloid_glyco_extra"/>
</dbReference>
<dbReference type="Gene3D" id="3.90.570.10">
    <property type="entry name" value="Amyloidogenic glycoprotein, heparin-binding domain"/>
    <property type="match status" value="1"/>
</dbReference>
<dbReference type="Gene3D" id="3.30.1490.140">
    <property type="entry name" value="Amyloidogenic glycoprotein, copper-binding domain"/>
    <property type="match status" value="1"/>
</dbReference>
<dbReference type="PROSITE" id="PS51869">
    <property type="entry name" value="APP_E1"/>
    <property type="match status" value="1"/>
</dbReference>
<dbReference type="InterPro" id="IPR011993">
    <property type="entry name" value="PH-like_dom_sf"/>
</dbReference>
<dbReference type="GO" id="GO:0046914">
    <property type="term" value="F:transition metal ion binding"/>
    <property type="evidence" value="ECO:0007669"/>
    <property type="project" value="InterPro"/>
</dbReference>
<feature type="region of interest" description="CuBD subdomain" evidence="8">
    <location>
        <begin position="164"/>
        <end position="223"/>
    </location>
</feature>
<feature type="region of interest" description="Disordered" evidence="9">
    <location>
        <begin position="547"/>
        <end position="602"/>
    </location>
</feature>
<evidence type="ECO:0000313" key="13">
    <source>
        <dbReference type="EMBL" id="CAF1449041.1"/>
    </source>
</evidence>
<keyword evidence="6" id="KW-1015">Disulfide bond</keyword>
<evidence type="ECO:0000259" key="11">
    <source>
        <dbReference type="PROSITE" id="PS51869"/>
    </source>
</evidence>
<dbReference type="InterPro" id="IPR019745">
    <property type="entry name" value="Amyloid_glyco_intracell_CS"/>
</dbReference>
<evidence type="ECO:0000256" key="6">
    <source>
        <dbReference type="ARBA" id="ARBA00023157"/>
    </source>
</evidence>
<evidence type="ECO:0000256" key="2">
    <source>
        <dbReference type="ARBA" id="ARBA00022692"/>
    </source>
</evidence>
<feature type="region of interest" description="Disordered" evidence="9">
    <location>
        <begin position="617"/>
        <end position="640"/>
    </location>
</feature>
<dbReference type="SUPFAM" id="SSF56491">
    <property type="entry name" value="A heparin-binding domain"/>
    <property type="match status" value="1"/>
</dbReference>
<evidence type="ECO:0000259" key="12">
    <source>
        <dbReference type="PROSITE" id="PS51870"/>
    </source>
</evidence>
<dbReference type="InterPro" id="IPR024329">
    <property type="entry name" value="Amyloid_glyco_E2_domain"/>
</dbReference>